<dbReference type="GO" id="GO:0005452">
    <property type="term" value="F:solute:inorganic anion antiporter activity"/>
    <property type="evidence" value="ECO:0007669"/>
    <property type="project" value="InterPro"/>
</dbReference>
<dbReference type="PANTHER" id="PTHR11453">
    <property type="entry name" value="ANION EXCHANGE PROTEIN"/>
    <property type="match status" value="1"/>
</dbReference>
<feature type="compositionally biased region" description="Polar residues" evidence="14">
    <location>
        <begin position="235"/>
        <end position="258"/>
    </location>
</feature>
<feature type="transmembrane region" description="Helical" evidence="13">
    <location>
        <begin position="495"/>
        <end position="524"/>
    </location>
</feature>
<feature type="transmembrane region" description="Helical" evidence="13">
    <location>
        <begin position="737"/>
        <end position="756"/>
    </location>
</feature>
<dbReference type="PRINTS" id="PR01231">
    <property type="entry name" value="HCO3TRNSPORT"/>
</dbReference>
<evidence type="ECO:0000256" key="8">
    <source>
        <dbReference type="ARBA" id="ARBA00023065"/>
    </source>
</evidence>
<comment type="caution">
    <text evidence="13">Lacks conserved residue(s) required for the propagation of feature annotation.</text>
</comment>
<feature type="domain" description="Band 3 cytoplasmic" evidence="16">
    <location>
        <begin position="105"/>
        <end position="378"/>
    </location>
</feature>
<name>A0A3P9PEM7_POERE</name>
<keyword evidence="3 13" id="KW-0813">Transport</keyword>
<feature type="transmembrane region" description="Helical" evidence="13">
    <location>
        <begin position="460"/>
        <end position="483"/>
    </location>
</feature>
<evidence type="ECO:0000256" key="4">
    <source>
        <dbReference type="ARBA" id="ARBA00022475"/>
    </source>
</evidence>
<evidence type="ECO:0000256" key="2">
    <source>
        <dbReference type="ARBA" id="ARBA00010993"/>
    </source>
</evidence>
<dbReference type="InterPro" id="IPR013769">
    <property type="entry name" value="Band3_cytoplasmic_dom"/>
</dbReference>
<evidence type="ECO:0000256" key="9">
    <source>
        <dbReference type="ARBA" id="ARBA00023136"/>
    </source>
</evidence>
<dbReference type="Pfam" id="PF00955">
    <property type="entry name" value="HCO3_cotransp"/>
    <property type="match status" value="1"/>
</dbReference>
<dbReference type="GO" id="GO:0008509">
    <property type="term" value="F:monoatomic anion transmembrane transporter activity"/>
    <property type="evidence" value="ECO:0007669"/>
    <property type="project" value="InterPro"/>
</dbReference>
<evidence type="ECO:0000259" key="15">
    <source>
        <dbReference type="Pfam" id="PF00955"/>
    </source>
</evidence>
<feature type="compositionally biased region" description="Basic residues" evidence="14">
    <location>
        <begin position="37"/>
        <end position="52"/>
    </location>
</feature>
<dbReference type="GeneTree" id="ENSGT00940000156290"/>
<dbReference type="Bgee" id="ENSPREG00000013576">
    <property type="expression patterns" value="Expressed in head and 1 other cell type or tissue"/>
</dbReference>
<feature type="region of interest" description="Disordered" evidence="14">
    <location>
        <begin position="235"/>
        <end position="263"/>
    </location>
</feature>
<reference evidence="18" key="1">
    <citation type="submission" date="2013-11" db="EMBL/GenBank/DDBJ databases">
        <title>The genomic landscape of the Guanapo guppy.</title>
        <authorList>
            <person name="Kuenstner A."/>
            <person name="Dreyer C."/>
        </authorList>
    </citation>
    <scope>NUCLEOTIDE SEQUENCE</scope>
    <source>
        <strain evidence="18">Guanapo</strain>
    </source>
</reference>
<keyword evidence="6 13" id="KW-1133">Transmembrane helix</keyword>
<protein>
    <recommendedName>
        <fullName evidence="13">Anion exchange protein</fullName>
    </recommendedName>
</protein>
<sequence>MEDEAVVDRGASLLKHLCDEEEVEGHHTIYIGVRVPKSSRRRRRHRRRTSHKDRKEKLTGSELDKSDTENNDEASNSILKPLVSPAAERIRFILGEDDDGPAPPQLFTELDELLEVDGQEMEWKETARWIKFEEKVEKGGERWSKPHVATLSLHSLLELRTCIEKGTIMLELEASTLTQVVEMITDNQIEIGQLKADLKDKVMYTLLRKHRHQTKKSNLRSLADIGKTVSSASRLFSNQDNDSPTTPHKNLASSSLNDISDKPEKDQLKNKFMKKLPRDAEASNVLVGEVDFLDAPFVAFVRLQQAVMLGALTEVPVPTRWPTSTCFPVTFYAPIRLCVCSQVFHDIAYKAKDRQDLLAGIDEFLDEVIVLPPGEWDPTIRIEPPKSLPSSDKRKNMYAGGDSQMNGDMPHDGGHGGGGGHATGEELEKTGRFCGGLLLDIKRKAPFFISDFTDALHIQALSAILFIYLGTVTNAITFGGLLGDATENMQGVLESFLGTAIAGGVFCLLGGQPLIILSSTGPVLVFERLLFNFSRDNDFDYMEFRLWIGLWSAFFCLVLVATDASFLVKYFTRFTEEGFSCLISFIFIYDAFKKMIKLAHHYPINSCVWRNQCFICCVQPPNRSWSSLTKSECLMYRGELVGEACGYVPDITLMSFILFFGTYTTSMCLKKFKTSPFFPTTVRKLISDFAIILAILIFCGVDIFVGVDTPKLIVPTEFKPTSPKRGWFVPPFGGNPWWVYLAAALPALLVTILIFMDQQITAVIVNRKEHKLKKGAGYHLDLFWVAVLMVVCSFMGLPWYVAATVISIAHIDSLKMETETSAPGEQPRFLGVREQRVTGVVVFILTGLSVFMSPILKFIPMPVLYGVFLYMGVASLNGVQFMDRLKLLLMPAKHQPDLVYLRHVPLRKVHLFTFIQILCLALLWILKSTVAAIIFPVMILALVAVRKAMDYMFSQCDLSFLDDVIPEKDKKKKEDEKKKCGSVDSDGEDSDYPYNENVPNIKIPMDTMEKEPFLGDKASDREKPLSFLDRHTSC</sequence>
<feature type="compositionally biased region" description="Basic and acidic residues" evidence="14">
    <location>
        <begin position="53"/>
        <end position="68"/>
    </location>
</feature>
<dbReference type="PANTHER" id="PTHR11453:SF135">
    <property type="entry name" value="ANION EXCHANGE PROTEIN"/>
    <property type="match status" value="1"/>
</dbReference>
<proteinExistence type="inferred from homology"/>
<dbReference type="InterPro" id="IPR011531">
    <property type="entry name" value="HCO3_transpt-like_TM_dom"/>
</dbReference>
<dbReference type="Proteomes" id="UP000242638">
    <property type="component" value="Unassembled WGS sequence"/>
</dbReference>
<comment type="subcellular location">
    <subcellularLocation>
        <location evidence="1">Basolateral cell membrane</location>
        <topology evidence="1">Multi-pass membrane protein</topology>
    </subcellularLocation>
    <subcellularLocation>
        <location evidence="13">Membrane</location>
        <topology evidence="13">Multi-pass membrane protein</topology>
    </subcellularLocation>
</comment>
<reference evidence="17" key="2">
    <citation type="submission" date="2025-08" db="UniProtKB">
        <authorList>
            <consortium name="Ensembl"/>
        </authorList>
    </citation>
    <scope>IDENTIFICATION</scope>
    <source>
        <strain evidence="17">Guanapo</strain>
    </source>
</reference>
<feature type="region of interest" description="Disordered" evidence="14">
    <location>
        <begin position="381"/>
        <end position="424"/>
    </location>
</feature>
<keyword evidence="18" id="KW-1185">Reference proteome</keyword>
<evidence type="ECO:0000256" key="10">
    <source>
        <dbReference type="ARBA" id="ARBA00023201"/>
    </source>
</evidence>
<feature type="transmembrane region" description="Helical" evidence="13">
    <location>
        <begin position="863"/>
        <end position="882"/>
    </location>
</feature>
<feature type="compositionally biased region" description="Basic and acidic residues" evidence="14">
    <location>
        <begin position="1007"/>
        <end position="1034"/>
    </location>
</feature>
<dbReference type="SUPFAM" id="SSF55804">
    <property type="entry name" value="Phoshotransferase/anion transport protein"/>
    <property type="match status" value="1"/>
</dbReference>
<keyword evidence="5 13" id="KW-0812">Transmembrane</keyword>
<dbReference type="InterPro" id="IPR003020">
    <property type="entry name" value="HCO3_transpt_euk"/>
</dbReference>
<evidence type="ECO:0000259" key="16">
    <source>
        <dbReference type="Pfam" id="PF07565"/>
    </source>
</evidence>
<dbReference type="InterPro" id="IPR016152">
    <property type="entry name" value="PTrfase/Anion_transptr"/>
</dbReference>
<dbReference type="Gene3D" id="3.40.930.10">
    <property type="entry name" value="Mannitol-specific EII, Chain A"/>
    <property type="match status" value="1"/>
</dbReference>
<feature type="transmembrane region" description="Helical" evidence="13">
    <location>
        <begin position="914"/>
        <end position="945"/>
    </location>
</feature>
<dbReference type="FunFam" id="1.10.287.570:FF:000001">
    <property type="entry name" value="Anion exchange protein"/>
    <property type="match status" value="1"/>
</dbReference>
<dbReference type="GO" id="GO:0016323">
    <property type="term" value="C:basolateral plasma membrane"/>
    <property type="evidence" value="ECO:0007669"/>
    <property type="project" value="UniProtKB-SubCell"/>
</dbReference>
<dbReference type="PRINTS" id="PR01232">
    <property type="entry name" value="NAHCO3TRSPRT"/>
</dbReference>
<dbReference type="InterPro" id="IPR003024">
    <property type="entry name" value="Na/HCO3_transpt"/>
</dbReference>
<evidence type="ECO:0000313" key="17">
    <source>
        <dbReference type="Ensembl" id="ENSPREP00000020225.1"/>
    </source>
</evidence>
<evidence type="ECO:0000256" key="3">
    <source>
        <dbReference type="ARBA" id="ARBA00022448"/>
    </source>
</evidence>
<feature type="transmembrane region" description="Helical" evidence="13">
    <location>
        <begin position="544"/>
        <end position="562"/>
    </location>
</feature>
<dbReference type="NCBIfam" id="TIGR00834">
    <property type="entry name" value="ae"/>
    <property type="match status" value="1"/>
</dbReference>
<feature type="domain" description="Bicarbonate transporter-like transmembrane" evidence="15">
    <location>
        <begin position="432"/>
        <end position="965"/>
    </location>
</feature>
<keyword evidence="9 13" id="KW-0472">Membrane</keyword>
<feature type="transmembrane region" description="Helical" evidence="13">
    <location>
        <begin position="837"/>
        <end position="856"/>
    </location>
</feature>
<feature type="compositionally biased region" description="Basic and acidic residues" evidence="14">
    <location>
        <begin position="971"/>
        <end position="981"/>
    </location>
</feature>
<dbReference type="GO" id="GO:0008510">
    <property type="term" value="F:sodium:bicarbonate symporter activity"/>
    <property type="evidence" value="ECO:0007669"/>
    <property type="project" value="TreeGrafter"/>
</dbReference>
<accession>A0A3P9PEM7</accession>
<feature type="region of interest" description="Disordered" evidence="14">
    <location>
        <begin position="971"/>
        <end position="1034"/>
    </location>
</feature>
<evidence type="ECO:0000256" key="5">
    <source>
        <dbReference type="ARBA" id="ARBA00022692"/>
    </source>
</evidence>
<dbReference type="GO" id="GO:0051453">
    <property type="term" value="P:regulation of intracellular pH"/>
    <property type="evidence" value="ECO:0007669"/>
    <property type="project" value="TreeGrafter"/>
</dbReference>
<evidence type="ECO:0000256" key="6">
    <source>
        <dbReference type="ARBA" id="ARBA00022989"/>
    </source>
</evidence>
<evidence type="ECO:0000256" key="12">
    <source>
        <dbReference type="ARBA" id="ARBA00036309"/>
    </source>
</evidence>
<keyword evidence="10" id="KW-0739">Sodium transport</keyword>
<reference evidence="17" key="3">
    <citation type="submission" date="2025-09" db="UniProtKB">
        <authorList>
            <consortium name="Ensembl"/>
        </authorList>
    </citation>
    <scope>IDENTIFICATION</scope>
    <source>
        <strain evidence="17">Guanapo</strain>
    </source>
</reference>
<evidence type="ECO:0000256" key="1">
    <source>
        <dbReference type="ARBA" id="ARBA00004554"/>
    </source>
</evidence>
<keyword evidence="4" id="KW-1003">Cell membrane</keyword>
<dbReference type="FunFam" id="3.40.930.10:FF:000002">
    <property type="entry name" value="Anion exchange protein"/>
    <property type="match status" value="1"/>
</dbReference>
<comment type="similarity">
    <text evidence="2 13">Belongs to the anion exchanger (TC 2.A.31) family.</text>
</comment>
<evidence type="ECO:0000313" key="18">
    <source>
        <dbReference type="Proteomes" id="UP000242638"/>
    </source>
</evidence>
<keyword evidence="8 13" id="KW-0406">Ion transport</keyword>
<dbReference type="Pfam" id="PF07565">
    <property type="entry name" value="Band_3_cyto"/>
    <property type="match status" value="1"/>
</dbReference>
<feature type="transmembrane region" description="Helical" evidence="13">
    <location>
        <begin position="689"/>
        <end position="707"/>
    </location>
</feature>
<dbReference type="AlphaFoldDB" id="A0A3P9PEM7"/>
<comment type="catalytic activity">
    <reaction evidence="12">
        <text>2 hydrogencarbonate(out) + Na(+)(out) = 2 hydrogencarbonate(in) + Na(+)(in)</text>
        <dbReference type="Rhea" id="RHEA:72215"/>
        <dbReference type="ChEBI" id="CHEBI:17544"/>
        <dbReference type="ChEBI" id="CHEBI:29101"/>
    </reaction>
</comment>
<dbReference type="Gene3D" id="1.10.287.570">
    <property type="entry name" value="Helical hairpin bin"/>
    <property type="match status" value="1"/>
</dbReference>
<evidence type="ECO:0000256" key="11">
    <source>
        <dbReference type="ARBA" id="ARBA00035820"/>
    </source>
</evidence>
<evidence type="ECO:0000256" key="14">
    <source>
        <dbReference type="SAM" id="MobiDB-lite"/>
    </source>
</evidence>
<comment type="catalytic activity">
    <reaction evidence="11">
        <text>3 hydrogencarbonate(out) + Na(+)(out) = 3 hydrogencarbonate(in) + Na(+)(in)</text>
        <dbReference type="Rhea" id="RHEA:72219"/>
        <dbReference type="ChEBI" id="CHEBI:17544"/>
        <dbReference type="ChEBI" id="CHEBI:29101"/>
    </reaction>
</comment>
<dbReference type="Ensembl" id="ENSPRET00000020439.1">
    <property type="protein sequence ID" value="ENSPREP00000020225.1"/>
    <property type="gene ID" value="ENSPREG00000013576.1"/>
</dbReference>
<feature type="transmembrane region" description="Helical" evidence="13">
    <location>
        <begin position="777"/>
        <end position="801"/>
    </location>
</feature>
<organism evidence="17 18">
    <name type="scientific">Poecilia reticulata</name>
    <name type="common">Guppy</name>
    <name type="synonym">Acanthophacelus reticulatus</name>
    <dbReference type="NCBI Taxonomy" id="8081"/>
    <lineage>
        <taxon>Eukaryota</taxon>
        <taxon>Metazoa</taxon>
        <taxon>Chordata</taxon>
        <taxon>Craniata</taxon>
        <taxon>Vertebrata</taxon>
        <taxon>Euteleostomi</taxon>
        <taxon>Actinopterygii</taxon>
        <taxon>Neopterygii</taxon>
        <taxon>Teleostei</taxon>
        <taxon>Neoteleostei</taxon>
        <taxon>Acanthomorphata</taxon>
        <taxon>Ovalentaria</taxon>
        <taxon>Atherinomorphae</taxon>
        <taxon>Cyprinodontiformes</taxon>
        <taxon>Poeciliidae</taxon>
        <taxon>Poeciliinae</taxon>
        <taxon>Poecilia</taxon>
    </lineage>
</organism>
<keyword evidence="7" id="KW-0915">Sodium</keyword>
<evidence type="ECO:0000256" key="7">
    <source>
        <dbReference type="ARBA" id="ARBA00023053"/>
    </source>
</evidence>
<feature type="region of interest" description="Disordered" evidence="14">
    <location>
        <begin position="36"/>
        <end position="77"/>
    </location>
</feature>
<evidence type="ECO:0000256" key="13">
    <source>
        <dbReference type="RuleBase" id="RU362035"/>
    </source>
</evidence>